<evidence type="ECO:0000313" key="2">
    <source>
        <dbReference type="Proteomes" id="UP000321635"/>
    </source>
</evidence>
<proteinExistence type="predicted"/>
<gene>
    <name evidence="1" type="ORF">ANI02nite_00150</name>
</gene>
<sequence>MAHGGRAERPDQPLCPCGGLSHGFFYRWPGDWESLPADLSQFFTGWTRSECEGLNGAQLWQAAADVRRIAEMREKAAKRNGKSGR</sequence>
<name>A0A511X5A9_9PROT</name>
<protein>
    <submittedName>
        <fullName evidence="1">Uncharacterized protein</fullName>
    </submittedName>
</protein>
<dbReference type="EMBL" id="BJYF01000001">
    <property type="protein sequence ID" value="GEN58131.1"/>
    <property type="molecule type" value="Genomic_DNA"/>
</dbReference>
<evidence type="ECO:0000313" key="1">
    <source>
        <dbReference type="EMBL" id="GEN58131.1"/>
    </source>
</evidence>
<organism evidence="1 2">
    <name type="scientific">Acetobacter nitrogenifigens DSM 23921 = NBRC 105050</name>
    <dbReference type="NCBI Taxonomy" id="1120919"/>
    <lineage>
        <taxon>Bacteria</taxon>
        <taxon>Pseudomonadati</taxon>
        <taxon>Pseudomonadota</taxon>
        <taxon>Alphaproteobacteria</taxon>
        <taxon>Acetobacterales</taxon>
        <taxon>Acetobacteraceae</taxon>
        <taxon>Acetobacter</taxon>
    </lineage>
</organism>
<accession>A0A511X5A9</accession>
<comment type="caution">
    <text evidence="1">The sequence shown here is derived from an EMBL/GenBank/DDBJ whole genome shotgun (WGS) entry which is preliminary data.</text>
</comment>
<dbReference type="Proteomes" id="UP000321635">
    <property type="component" value="Unassembled WGS sequence"/>
</dbReference>
<dbReference type="AlphaFoldDB" id="A0A511X5A9"/>
<keyword evidence="2" id="KW-1185">Reference proteome</keyword>
<reference evidence="1 2" key="1">
    <citation type="submission" date="2019-07" db="EMBL/GenBank/DDBJ databases">
        <title>Whole genome shotgun sequence of Acetobacter nitrogenifigens NBRC 105050.</title>
        <authorList>
            <person name="Hosoyama A."/>
            <person name="Uohara A."/>
            <person name="Ohji S."/>
            <person name="Ichikawa N."/>
        </authorList>
    </citation>
    <scope>NUCLEOTIDE SEQUENCE [LARGE SCALE GENOMIC DNA]</scope>
    <source>
        <strain evidence="1 2">NBRC 105050</strain>
    </source>
</reference>